<feature type="compositionally biased region" description="Polar residues" evidence="2">
    <location>
        <begin position="1"/>
        <end position="16"/>
    </location>
</feature>
<dbReference type="InterPro" id="IPR047144">
    <property type="entry name" value="BCOR-like"/>
</dbReference>
<evidence type="ECO:0000313" key="4">
    <source>
        <dbReference type="Proteomes" id="UP000075901"/>
    </source>
</evidence>
<protein>
    <submittedName>
        <fullName evidence="3">Uncharacterized protein</fullName>
    </submittedName>
</protein>
<feature type="compositionally biased region" description="Polar residues" evidence="2">
    <location>
        <begin position="38"/>
        <end position="47"/>
    </location>
</feature>
<feature type="compositionally biased region" description="Basic residues" evidence="2">
    <location>
        <begin position="103"/>
        <end position="114"/>
    </location>
</feature>
<dbReference type="GO" id="GO:0003714">
    <property type="term" value="F:transcription corepressor activity"/>
    <property type="evidence" value="ECO:0007669"/>
    <property type="project" value="TreeGrafter"/>
</dbReference>
<dbReference type="PANTHER" id="PTHR24117:SF9">
    <property type="entry name" value="BCL-6 COREPRESSOR PCGF1 BINDING DOMAIN-CONTAINING PROTEIN"/>
    <property type="match status" value="1"/>
</dbReference>
<dbReference type="GO" id="GO:0005634">
    <property type="term" value="C:nucleus"/>
    <property type="evidence" value="ECO:0007669"/>
    <property type="project" value="TreeGrafter"/>
</dbReference>
<feature type="compositionally biased region" description="Polar residues" evidence="2">
    <location>
        <begin position="436"/>
        <end position="445"/>
    </location>
</feature>
<proteinExistence type="inferred from homology"/>
<dbReference type="PANTHER" id="PTHR24117">
    <property type="entry name" value="AGAP007537-PB"/>
    <property type="match status" value="1"/>
</dbReference>
<organism evidence="3 4">
    <name type="scientific">Anopheles maculatus</name>
    <dbReference type="NCBI Taxonomy" id="74869"/>
    <lineage>
        <taxon>Eukaryota</taxon>
        <taxon>Metazoa</taxon>
        <taxon>Ecdysozoa</taxon>
        <taxon>Arthropoda</taxon>
        <taxon>Hexapoda</taxon>
        <taxon>Insecta</taxon>
        <taxon>Pterygota</taxon>
        <taxon>Neoptera</taxon>
        <taxon>Endopterygota</taxon>
        <taxon>Diptera</taxon>
        <taxon>Nematocera</taxon>
        <taxon>Culicoidea</taxon>
        <taxon>Culicidae</taxon>
        <taxon>Anophelinae</taxon>
        <taxon>Anopheles</taxon>
        <taxon>Anopheles maculatus group</taxon>
    </lineage>
</organism>
<feature type="compositionally biased region" description="Low complexity" evidence="2">
    <location>
        <begin position="248"/>
        <end position="259"/>
    </location>
</feature>
<reference evidence="4" key="1">
    <citation type="submission" date="2013-09" db="EMBL/GenBank/DDBJ databases">
        <title>The Genome Sequence of Anopheles maculatus species B.</title>
        <authorList>
            <consortium name="The Broad Institute Genomics Platform"/>
            <person name="Neafsey D.E."/>
            <person name="Besansky N."/>
            <person name="Howell P."/>
            <person name="Walton C."/>
            <person name="Young S.K."/>
            <person name="Zeng Q."/>
            <person name="Gargeya S."/>
            <person name="Fitzgerald M."/>
            <person name="Haas B."/>
            <person name="Abouelleil A."/>
            <person name="Allen A.W."/>
            <person name="Alvarado L."/>
            <person name="Arachchi H.M."/>
            <person name="Berlin A.M."/>
            <person name="Chapman S.B."/>
            <person name="Gainer-Dewar J."/>
            <person name="Goldberg J."/>
            <person name="Griggs A."/>
            <person name="Gujja S."/>
            <person name="Hansen M."/>
            <person name="Howarth C."/>
            <person name="Imamovic A."/>
            <person name="Ireland A."/>
            <person name="Larimer J."/>
            <person name="McCowan C."/>
            <person name="Murphy C."/>
            <person name="Pearson M."/>
            <person name="Poon T.W."/>
            <person name="Priest M."/>
            <person name="Roberts A."/>
            <person name="Saif S."/>
            <person name="Shea T."/>
            <person name="Sisk P."/>
            <person name="Sykes S."/>
            <person name="Wortman J."/>
            <person name="Nusbaum C."/>
            <person name="Birren B."/>
        </authorList>
    </citation>
    <scope>NUCLEOTIDE SEQUENCE [LARGE SCALE GENOMIC DNA]</scope>
    <source>
        <strain evidence="4">maculatus3</strain>
    </source>
</reference>
<feature type="compositionally biased region" description="Acidic residues" evidence="2">
    <location>
        <begin position="134"/>
        <end position="146"/>
    </location>
</feature>
<feature type="compositionally biased region" description="Basic and acidic residues" evidence="2">
    <location>
        <begin position="154"/>
        <end position="173"/>
    </location>
</feature>
<dbReference type="GO" id="GO:0000122">
    <property type="term" value="P:negative regulation of transcription by RNA polymerase II"/>
    <property type="evidence" value="ECO:0007669"/>
    <property type="project" value="TreeGrafter"/>
</dbReference>
<dbReference type="Proteomes" id="UP000075901">
    <property type="component" value="Unassembled WGS sequence"/>
</dbReference>
<comment type="similarity">
    <text evidence="1">Belongs to the BCOR family.</text>
</comment>
<feature type="compositionally biased region" description="Basic and acidic residues" evidence="2">
    <location>
        <begin position="17"/>
        <end position="32"/>
    </location>
</feature>
<evidence type="ECO:0000256" key="1">
    <source>
        <dbReference type="ARBA" id="ARBA00034703"/>
    </source>
</evidence>
<keyword evidence="4" id="KW-1185">Reference proteome</keyword>
<feature type="region of interest" description="Disordered" evidence="2">
    <location>
        <begin position="1"/>
        <end position="356"/>
    </location>
</feature>
<evidence type="ECO:0000256" key="2">
    <source>
        <dbReference type="SAM" id="MobiDB-lite"/>
    </source>
</evidence>
<feature type="compositionally biased region" description="Basic and acidic residues" evidence="2">
    <location>
        <begin position="449"/>
        <end position="477"/>
    </location>
</feature>
<feature type="compositionally biased region" description="Low complexity" evidence="2">
    <location>
        <begin position="491"/>
        <end position="515"/>
    </location>
</feature>
<sequence>AQQSTNSRCQTGTIKQESNEKSDLSSDEESRAVRTPHKNGSSVANSDSAKKREGGVAAGSGSTGGSSGSGNGAGGKAQQGSKVSEGSACNDGGQKEKHIPTAVKKKLVKTRTNSRSKAESSSDSSSNSSSSSSSEEEEEEQEEAEETMTRSRSKREAERRRSNSKVLRNDKIVENCTNQRLARNRADSERTPTKKGKVRKLSVGEPTPKRSKSRAVESDSDGPKTAGASNNAVPRKRTRQASKNAPNSSAGSGESATSSSEDEGGQMDLSERLRSRKVAKKPAEEPARKQPTASATKSASRRESTTSARGSESSSKKKGTGAAGPSSSSALAGVKKSLKELNQTPTPVEPPDHFYPGWEKELYEYKRSIKVPPELITIDGYMHRISSSLPDLDSPHHSDGSETFSEIVKKLNQRDVGSAPPKRLKTKAAAKQQQQPVPGTSSSSVGAARAKEDEHSQQERKKIDDDKKFRSIIEILHRRCIVAQGAKPTPSSSGRGKGAKSAGKSNNTTTNTTETSKPKQEFELLPTPGAESESLFSKNSKKKKS</sequence>
<evidence type="ECO:0000313" key="3">
    <source>
        <dbReference type="EnsemblMetazoa" id="AMAM007511-PA"/>
    </source>
</evidence>
<reference evidence="3" key="2">
    <citation type="submission" date="2020-05" db="UniProtKB">
        <authorList>
            <consortium name="EnsemblMetazoa"/>
        </authorList>
    </citation>
    <scope>IDENTIFICATION</scope>
    <source>
        <strain evidence="3">maculatus3</strain>
    </source>
</reference>
<feature type="region of interest" description="Disordered" evidence="2">
    <location>
        <begin position="386"/>
        <end position="545"/>
    </location>
</feature>
<dbReference type="VEuPathDB" id="VectorBase:AMAM007511"/>
<feature type="compositionally biased region" description="Gly residues" evidence="2">
    <location>
        <begin position="56"/>
        <end position="77"/>
    </location>
</feature>
<feature type="compositionally biased region" description="Low complexity" evidence="2">
    <location>
        <begin position="119"/>
        <end position="133"/>
    </location>
</feature>
<dbReference type="EnsemblMetazoa" id="AMAM007511-RA">
    <property type="protein sequence ID" value="AMAM007511-PA"/>
    <property type="gene ID" value="AMAM007511"/>
</dbReference>
<dbReference type="AlphaFoldDB" id="A0A182SIK5"/>
<name>A0A182SIK5_9DIPT</name>
<accession>A0A182SIK5</accession>